<evidence type="ECO:0000313" key="3">
    <source>
        <dbReference type="Proteomes" id="UP001597373"/>
    </source>
</evidence>
<accession>A0ABW5DKL8</accession>
<feature type="chain" id="PRO_5045458521" evidence="1">
    <location>
        <begin position="23"/>
        <end position="198"/>
    </location>
</feature>
<proteinExistence type="predicted"/>
<evidence type="ECO:0000256" key="1">
    <source>
        <dbReference type="SAM" id="SignalP"/>
    </source>
</evidence>
<reference evidence="3" key="1">
    <citation type="journal article" date="2019" name="Int. J. Syst. Evol. Microbiol.">
        <title>The Global Catalogue of Microorganisms (GCM) 10K type strain sequencing project: providing services to taxonomists for standard genome sequencing and annotation.</title>
        <authorList>
            <consortium name="The Broad Institute Genomics Platform"/>
            <consortium name="The Broad Institute Genome Sequencing Center for Infectious Disease"/>
            <person name="Wu L."/>
            <person name="Ma J."/>
        </authorList>
    </citation>
    <scope>NUCLEOTIDE SEQUENCE [LARGE SCALE GENOMIC DNA]</scope>
    <source>
        <strain evidence="3">KCTC 23707</strain>
    </source>
</reference>
<organism evidence="2 3">
    <name type="scientific">Chelativorans composti</name>
    <dbReference type="NCBI Taxonomy" id="768533"/>
    <lineage>
        <taxon>Bacteria</taxon>
        <taxon>Pseudomonadati</taxon>
        <taxon>Pseudomonadota</taxon>
        <taxon>Alphaproteobacteria</taxon>
        <taxon>Hyphomicrobiales</taxon>
        <taxon>Phyllobacteriaceae</taxon>
        <taxon>Chelativorans</taxon>
    </lineage>
</organism>
<dbReference type="Proteomes" id="UP001597373">
    <property type="component" value="Unassembled WGS sequence"/>
</dbReference>
<dbReference type="RefSeq" id="WP_345098552.1">
    <property type="nucleotide sequence ID" value="NZ_BAABGS010000017.1"/>
</dbReference>
<protein>
    <submittedName>
        <fullName evidence="2">Uncharacterized protein</fullName>
    </submittedName>
</protein>
<evidence type="ECO:0000313" key="2">
    <source>
        <dbReference type="EMBL" id="MFD2261056.1"/>
    </source>
</evidence>
<sequence>MRHWIGALGVCLALFVGGSVLAQEKPEDRVVVNGFQAGMKLDEALQLVKENGWFYALQYDETCREANFVRFYLDNAPIDELRTAADEPGSGQFIGCFSGLLGKKRPREYVDQTVALLHFNDGILAYQSWGCEVLRGCNTTGDAFIRQFIVGDPVRKQLGETIERFNGETDHGELIYVYSNAKGVMTLGIDSLFADFLK</sequence>
<feature type="signal peptide" evidence="1">
    <location>
        <begin position="1"/>
        <end position="22"/>
    </location>
</feature>
<comment type="caution">
    <text evidence="2">The sequence shown here is derived from an EMBL/GenBank/DDBJ whole genome shotgun (WGS) entry which is preliminary data.</text>
</comment>
<gene>
    <name evidence="2" type="ORF">ACFSMZ_15005</name>
</gene>
<name>A0ABW5DKL8_9HYPH</name>
<keyword evidence="1" id="KW-0732">Signal</keyword>
<keyword evidence="3" id="KW-1185">Reference proteome</keyword>
<dbReference type="EMBL" id="JBHUIR010000059">
    <property type="protein sequence ID" value="MFD2261056.1"/>
    <property type="molecule type" value="Genomic_DNA"/>
</dbReference>